<dbReference type="Proteomes" id="UP000054477">
    <property type="component" value="Unassembled WGS sequence"/>
</dbReference>
<dbReference type="AlphaFoldDB" id="A0A0C9WWJ3"/>
<reference evidence="3" key="2">
    <citation type="submission" date="2015-01" db="EMBL/GenBank/DDBJ databases">
        <title>Evolutionary Origins and Diversification of the Mycorrhizal Mutualists.</title>
        <authorList>
            <consortium name="DOE Joint Genome Institute"/>
            <consortium name="Mycorrhizal Genomics Consortium"/>
            <person name="Kohler A."/>
            <person name="Kuo A."/>
            <person name="Nagy L.G."/>
            <person name="Floudas D."/>
            <person name="Copeland A."/>
            <person name="Barry K.W."/>
            <person name="Cichocki N."/>
            <person name="Veneault-Fourrey C."/>
            <person name="LaButti K."/>
            <person name="Lindquist E.A."/>
            <person name="Lipzen A."/>
            <person name="Lundell T."/>
            <person name="Morin E."/>
            <person name="Murat C."/>
            <person name="Riley R."/>
            <person name="Ohm R."/>
            <person name="Sun H."/>
            <person name="Tunlid A."/>
            <person name="Henrissat B."/>
            <person name="Grigoriev I.V."/>
            <person name="Hibbett D.S."/>
            <person name="Martin F."/>
        </authorList>
    </citation>
    <scope>NUCLEOTIDE SEQUENCE [LARGE SCALE GENOMIC DNA]</scope>
    <source>
        <strain evidence="3">LaAM-08-1</strain>
    </source>
</reference>
<dbReference type="EMBL" id="KN839506">
    <property type="protein sequence ID" value="KIJ89686.1"/>
    <property type="molecule type" value="Genomic_DNA"/>
</dbReference>
<protein>
    <submittedName>
        <fullName evidence="2">Uncharacterized protein</fullName>
    </submittedName>
</protein>
<evidence type="ECO:0000313" key="2">
    <source>
        <dbReference type="EMBL" id="KIJ89686.1"/>
    </source>
</evidence>
<keyword evidence="1" id="KW-0812">Transmembrane</keyword>
<evidence type="ECO:0000313" key="3">
    <source>
        <dbReference type="Proteomes" id="UP000054477"/>
    </source>
</evidence>
<keyword evidence="1" id="KW-1133">Transmembrane helix</keyword>
<sequence>VSDYLFVFIYIYPHFRIILQRRSEYSKKNCVVWTKIRVVHSSVFQLFFILFFILFFPEKQHQKEVKNEPKNRIS</sequence>
<reference evidence="2 3" key="1">
    <citation type="submission" date="2014-04" db="EMBL/GenBank/DDBJ databases">
        <authorList>
            <consortium name="DOE Joint Genome Institute"/>
            <person name="Kuo A."/>
            <person name="Kohler A."/>
            <person name="Nagy L.G."/>
            <person name="Floudas D."/>
            <person name="Copeland A."/>
            <person name="Barry K.W."/>
            <person name="Cichocki N."/>
            <person name="Veneault-Fourrey C."/>
            <person name="LaButti K."/>
            <person name="Lindquist E.A."/>
            <person name="Lipzen A."/>
            <person name="Lundell T."/>
            <person name="Morin E."/>
            <person name="Murat C."/>
            <person name="Sun H."/>
            <person name="Tunlid A."/>
            <person name="Henrissat B."/>
            <person name="Grigoriev I.V."/>
            <person name="Hibbett D.S."/>
            <person name="Martin F."/>
            <person name="Nordberg H.P."/>
            <person name="Cantor M.N."/>
            <person name="Hua S.X."/>
        </authorList>
    </citation>
    <scope>NUCLEOTIDE SEQUENCE [LARGE SCALE GENOMIC DNA]</scope>
    <source>
        <strain evidence="2 3">LaAM-08-1</strain>
    </source>
</reference>
<proteinExistence type="predicted"/>
<organism evidence="2 3">
    <name type="scientific">Laccaria amethystina LaAM-08-1</name>
    <dbReference type="NCBI Taxonomy" id="1095629"/>
    <lineage>
        <taxon>Eukaryota</taxon>
        <taxon>Fungi</taxon>
        <taxon>Dikarya</taxon>
        <taxon>Basidiomycota</taxon>
        <taxon>Agaricomycotina</taxon>
        <taxon>Agaricomycetes</taxon>
        <taxon>Agaricomycetidae</taxon>
        <taxon>Agaricales</taxon>
        <taxon>Agaricineae</taxon>
        <taxon>Hydnangiaceae</taxon>
        <taxon>Laccaria</taxon>
    </lineage>
</organism>
<name>A0A0C9WWJ3_9AGAR</name>
<feature type="non-terminal residue" evidence="2">
    <location>
        <position position="1"/>
    </location>
</feature>
<evidence type="ECO:0000256" key="1">
    <source>
        <dbReference type="SAM" id="Phobius"/>
    </source>
</evidence>
<keyword evidence="1" id="KW-0472">Membrane</keyword>
<accession>A0A0C9WWJ3</accession>
<feature type="transmembrane region" description="Helical" evidence="1">
    <location>
        <begin position="38"/>
        <end position="56"/>
    </location>
</feature>
<dbReference type="HOGENOM" id="CLU_2694522_0_0_1"/>
<keyword evidence="3" id="KW-1185">Reference proteome</keyword>
<gene>
    <name evidence="2" type="ORF">K443DRAFT_117648</name>
</gene>